<organism evidence="1 2">
    <name type="scientific">Rhabditophanes sp. KR3021</name>
    <dbReference type="NCBI Taxonomy" id="114890"/>
    <lineage>
        <taxon>Eukaryota</taxon>
        <taxon>Metazoa</taxon>
        <taxon>Ecdysozoa</taxon>
        <taxon>Nematoda</taxon>
        <taxon>Chromadorea</taxon>
        <taxon>Rhabditida</taxon>
        <taxon>Tylenchina</taxon>
        <taxon>Panagrolaimomorpha</taxon>
        <taxon>Strongyloidoidea</taxon>
        <taxon>Alloionematidae</taxon>
        <taxon>Rhabditophanes</taxon>
    </lineage>
</organism>
<proteinExistence type="predicted"/>
<protein>
    <submittedName>
        <fullName evidence="2">ZP domain-containing protein</fullName>
    </submittedName>
</protein>
<evidence type="ECO:0000313" key="2">
    <source>
        <dbReference type="WBParaSite" id="RSKR_0001127300.1"/>
    </source>
</evidence>
<dbReference type="WBParaSite" id="RSKR_0001127300.1">
    <property type="protein sequence ID" value="RSKR_0001127300.1"/>
    <property type="gene ID" value="RSKR_0001127300"/>
</dbReference>
<evidence type="ECO:0000313" key="1">
    <source>
        <dbReference type="Proteomes" id="UP000095286"/>
    </source>
</evidence>
<accession>A0AC35UG18</accession>
<reference evidence="2" key="1">
    <citation type="submission" date="2016-11" db="UniProtKB">
        <authorList>
            <consortium name="WormBaseParasite"/>
        </authorList>
    </citation>
    <scope>IDENTIFICATION</scope>
    <source>
        <strain evidence="2">KR3021</strain>
    </source>
</reference>
<dbReference type="Proteomes" id="UP000095286">
    <property type="component" value="Unplaced"/>
</dbReference>
<sequence length="481" mass="53552">MKNCYASFVAILSFRFFVFGNIVIGPKLECNEEGLRIHFSPTGSFSGHVYVKGYFFSQYCHLDYSSYLISHPFFFHIPYKSECNVKKERSLEPPGINYNVIVVVQNHKMFLTDADQAYSINCFFRENRTDAGTILSHSLQVSDLNVTNIDNDPVQTQPICSYQVLSGSENGSSVQFASIGDLLYHKWSCESNEMGMLVHTCIVKDAVQNSFTIIDNRGCITDKSLLQPLNYSSSLNSVYAPISAFKFADQMSVFFSCQITLCRKVLNGCEGITPPVCNYIKLPTEGGPIMPVLTPNRQPSIPLVNLIEDTIQGRPFDVTDENLFQAQSQPQILNQPSNHMIAQPQTLTQTNSYRKAHQVDPVTVNATIEKVAQDYAVKLATVIKGLKHSTGTGYGENLAFASSSIAGTAVDMWYNEVKDYDFKKGVFTPTTGHFTQLVWKNSRQVGFGIAVANGAAYIVCNYSPPGNYLGQFKENVFPKKV</sequence>
<name>A0AC35UG18_9BILA</name>